<dbReference type="AlphaFoldDB" id="A0A5D2QEZ0"/>
<feature type="non-terminal residue" evidence="1">
    <location>
        <position position="1"/>
    </location>
</feature>
<protein>
    <submittedName>
        <fullName evidence="1">Uncharacterized protein</fullName>
    </submittedName>
</protein>
<sequence length="83" mass="9876">RLGANCRWWREVWKQKQEQGGLRFFTLKRSDRAAVHGGLLVKRSGRRKWNGISRKGKKLKKIRKNEVEKKIDSRVKTQLDCNK</sequence>
<evidence type="ECO:0000313" key="2">
    <source>
        <dbReference type="Proteomes" id="UP000322667"/>
    </source>
</evidence>
<name>A0A5D2QEZ0_GOSTO</name>
<gene>
    <name evidence="1" type="ORF">ES332_A05G153100v1</name>
</gene>
<dbReference type="Proteomes" id="UP000322667">
    <property type="component" value="Chromosome A05"/>
</dbReference>
<keyword evidence="2" id="KW-1185">Reference proteome</keyword>
<organism evidence="1 2">
    <name type="scientific">Gossypium tomentosum</name>
    <name type="common">Hawaiian cotton</name>
    <name type="synonym">Gossypium sandvicense</name>
    <dbReference type="NCBI Taxonomy" id="34277"/>
    <lineage>
        <taxon>Eukaryota</taxon>
        <taxon>Viridiplantae</taxon>
        <taxon>Streptophyta</taxon>
        <taxon>Embryophyta</taxon>
        <taxon>Tracheophyta</taxon>
        <taxon>Spermatophyta</taxon>
        <taxon>Magnoliopsida</taxon>
        <taxon>eudicotyledons</taxon>
        <taxon>Gunneridae</taxon>
        <taxon>Pentapetalae</taxon>
        <taxon>rosids</taxon>
        <taxon>malvids</taxon>
        <taxon>Malvales</taxon>
        <taxon>Malvaceae</taxon>
        <taxon>Malvoideae</taxon>
        <taxon>Gossypium</taxon>
    </lineage>
</organism>
<dbReference type="EMBL" id="CM017614">
    <property type="protein sequence ID" value="TYI27061.1"/>
    <property type="molecule type" value="Genomic_DNA"/>
</dbReference>
<reference evidence="1 2" key="1">
    <citation type="submission" date="2019-07" db="EMBL/GenBank/DDBJ databases">
        <title>WGS assembly of Gossypium tomentosum.</title>
        <authorList>
            <person name="Chen Z.J."/>
            <person name="Sreedasyam A."/>
            <person name="Ando A."/>
            <person name="Song Q."/>
            <person name="De L."/>
            <person name="Hulse-Kemp A."/>
            <person name="Ding M."/>
            <person name="Ye W."/>
            <person name="Kirkbride R."/>
            <person name="Jenkins J."/>
            <person name="Plott C."/>
            <person name="Lovell J."/>
            <person name="Lin Y.-M."/>
            <person name="Vaughn R."/>
            <person name="Liu B."/>
            <person name="Li W."/>
            <person name="Simpson S."/>
            <person name="Scheffler B."/>
            <person name="Saski C."/>
            <person name="Grover C."/>
            <person name="Hu G."/>
            <person name="Conover J."/>
            <person name="Carlson J."/>
            <person name="Shu S."/>
            <person name="Boston L."/>
            <person name="Williams M."/>
            <person name="Peterson D."/>
            <person name="Mcgee K."/>
            <person name="Jones D."/>
            <person name="Wendel J."/>
            <person name="Stelly D."/>
            <person name="Grimwood J."/>
            <person name="Schmutz J."/>
        </authorList>
    </citation>
    <scope>NUCLEOTIDE SEQUENCE [LARGE SCALE GENOMIC DNA]</scope>
    <source>
        <strain evidence="1">7179.01</strain>
    </source>
</reference>
<evidence type="ECO:0000313" key="1">
    <source>
        <dbReference type="EMBL" id="TYI27061.1"/>
    </source>
</evidence>
<proteinExistence type="predicted"/>
<accession>A0A5D2QEZ0</accession>